<dbReference type="OrthoDB" id="5855668at2759"/>
<comment type="caution">
    <text evidence="3">The sequence shown here is derived from an EMBL/GenBank/DDBJ whole genome shotgun (WGS) entry which is preliminary data.</text>
</comment>
<dbReference type="GO" id="GO:0005544">
    <property type="term" value="F:calcium-dependent phospholipid binding"/>
    <property type="evidence" value="ECO:0007669"/>
    <property type="project" value="InterPro"/>
</dbReference>
<evidence type="ECO:0000256" key="1">
    <source>
        <dbReference type="SAM" id="MobiDB-lite"/>
    </source>
</evidence>
<dbReference type="PANTHER" id="PTHR10857:SF131">
    <property type="entry name" value="COPINE C-TERMINAL DOMAIN-CONTAINING PROTEIN"/>
    <property type="match status" value="1"/>
</dbReference>
<keyword evidence="4" id="KW-1185">Reference proteome</keyword>
<dbReference type="Pfam" id="PF07002">
    <property type="entry name" value="Copine"/>
    <property type="match status" value="1"/>
</dbReference>
<sequence length="574" mass="65437">MEMRRACKMPPLLPPKLRKETCDSDKKGVKDVLDISMRIQIVAPEKLSSKFYYLQLFESQDNSDGPWNLITESEQLDSYETYELEEIFAIEYCFERLQWIRIDVLEKTDVGNTVNCSAVFNVAHAAINNYDLTLRDHMGSSIAEIEIWSQIRERPQPILIQVEAKNISSKLISSNSNIAIEVYKYEELSRKKLLYRSEGLRQPKLTWRSFNIQSDDLYGDEKSIEIVCISDDEKEGIVGHAVITQDNAKANEPIPIYSENFKQGRKPIGEFRVVKFSQLRAFSFLEYIRTGTTLRFAFAIDFSAREHLMTRDDHFQFANDVEFVVRSIGETVEPFNASNSFLSYGFGAKIPPQSRESNNFCLSLDVDPTTQGVNGVLNAFMKCYQRVLPLSTAKFSQIIYHMAKTAQTNYNKDASCSYFVLFIITRGAVDDLKETVQAAIYSSKVPISIVFIGVGVDGLDEVDRIGSAGKRLEYQGRKSERDNLQYVNATKTRLECDNYSEMVSTFLYKTLQNITWQLPAFFMQNHVTPGRSVEGRRPSASLSRDSSNTDPLDSPPSEEHLERHRTISGDVSSR</sequence>
<dbReference type="Proteomes" id="UP000494206">
    <property type="component" value="Unassembled WGS sequence"/>
</dbReference>
<dbReference type="InterPro" id="IPR010734">
    <property type="entry name" value="Copine_C"/>
</dbReference>
<dbReference type="EMBL" id="CADEPM010000005">
    <property type="protein sequence ID" value="CAB3405964.1"/>
    <property type="molecule type" value="Genomic_DNA"/>
</dbReference>
<dbReference type="AlphaFoldDB" id="A0A8S1EX18"/>
<dbReference type="GO" id="GO:0005886">
    <property type="term" value="C:plasma membrane"/>
    <property type="evidence" value="ECO:0007669"/>
    <property type="project" value="TreeGrafter"/>
</dbReference>
<accession>A0A8S1EX18</accession>
<proteinExistence type="predicted"/>
<gene>
    <name evidence="3" type="ORF">CBOVIS_LOCUS8098</name>
</gene>
<name>A0A8S1EX18_9PELO</name>
<dbReference type="InterPro" id="IPR045052">
    <property type="entry name" value="Copine"/>
</dbReference>
<protein>
    <recommendedName>
        <fullName evidence="2">Copine C-terminal domain-containing protein</fullName>
    </recommendedName>
</protein>
<dbReference type="PANTHER" id="PTHR10857">
    <property type="entry name" value="COPINE"/>
    <property type="match status" value="1"/>
</dbReference>
<feature type="domain" description="Copine C-terminal" evidence="2">
    <location>
        <begin position="318"/>
        <end position="528"/>
    </location>
</feature>
<feature type="compositionally biased region" description="Polar residues" evidence="1">
    <location>
        <begin position="540"/>
        <end position="551"/>
    </location>
</feature>
<evidence type="ECO:0000259" key="2">
    <source>
        <dbReference type="Pfam" id="PF07002"/>
    </source>
</evidence>
<evidence type="ECO:0000313" key="3">
    <source>
        <dbReference type="EMBL" id="CAB3405964.1"/>
    </source>
</evidence>
<reference evidence="3 4" key="1">
    <citation type="submission" date="2020-04" db="EMBL/GenBank/DDBJ databases">
        <authorList>
            <person name="Laetsch R D."/>
            <person name="Stevens L."/>
            <person name="Kumar S."/>
            <person name="Blaxter L. M."/>
        </authorList>
    </citation>
    <scope>NUCLEOTIDE SEQUENCE [LARGE SCALE GENOMIC DNA]</scope>
</reference>
<organism evidence="3 4">
    <name type="scientific">Caenorhabditis bovis</name>
    <dbReference type="NCBI Taxonomy" id="2654633"/>
    <lineage>
        <taxon>Eukaryota</taxon>
        <taxon>Metazoa</taxon>
        <taxon>Ecdysozoa</taxon>
        <taxon>Nematoda</taxon>
        <taxon>Chromadorea</taxon>
        <taxon>Rhabditida</taxon>
        <taxon>Rhabditina</taxon>
        <taxon>Rhabditomorpha</taxon>
        <taxon>Rhabditoidea</taxon>
        <taxon>Rhabditidae</taxon>
        <taxon>Peloderinae</taxon>
        <taxon>Caenorhabditis</taxon>
    </lineage>
</organism>
<feature type="region of interest" description="Disordered" evidence="1">
    <location>
        <begin position="529"/>
        <end position="574"/>
    </location>
</feature>
<feature type="compositionally biased region" description="Basic and acidic residues" evidence="1">
    <location>
        <begin position="557"/>
        <end position="574"/>
    </location>
</feature>
<evidence type="ECO:0000313" key="4">
    <source>
        <dbReference type="Proteomes" id="UP000494206"/>
    </source>
</evidence>
<dbReference type="GO" id="GO:0071277">
    <property type="term" value="P:cellular response to calcium ion"/>
    <property type="evidence" value="ECO:0007669"/>
    <property type="project" value="TreeGrafter"/>
</dbReference>